<evidence type="ECO:0000259" key="13">
    <source>
        <dbReference type="PROSITE" id="PS51553"/>
    </source>
</evidence>
<evidence type="ECO:0000256" key="7">
    <source>
        <dbReference type="ARBA" id="ARBA00022749"/>
    </source>
</evidence>
<dbReference type="RefSeq" id="WP_092867922.1">
    <property type="nucleotide sequence ID" value="NZ_FPCH01000002.1"/>
</dbReference>
<dbReference type="PANTHER" id="PTHR11922:SF2">
    <property type="entry name" value="GMP SYNTHASE [GLUTAMINE-HYDROLYZING]"/>
    <property type="match status" value="1"/>
</dbReference>
<dbReference type="UniPathway" id="UPA00189">
    <property type="reaction ID" value="UER00296"/>
</dbReference>
<evidence type="ECO:0000256" key="11">
    <source>
        <dbReference type="HAMAP-Rule" id="MF_00344"/>
    </source>
</evidence>
<dbReference type="Pfam" id="PF00958">
    <property type="entry name" value="GMP_synt_C"/>
    <property type="match status" value="1"/>
</dbReference>
<gene>
    <name evidence="11" type="primary">guaA</name>
    <name evidence="14" type="ORF">SAMN04488557_2440</name>
</gene>
<evidence type="ECO:0000256" key="6">
    <source>
        <dbReference type="ARBA" id="ARBA00022741"/>
    </source>
</evidence>
<evidence type="ECO:0000256" key="3">
    <source>
        <dbReference type="ARBA" id="ARBA00012746"/>
    </source>
</evidence>
<feature type="domain" description="GMPS ATP-PPase" evidence="13">
    <location>
        <begin position="198"/>
        <end position="390"/>
    </location>
</feature>
<evidence type="ECO:0000256" key="2">
    <source>
        <dbReference type="ARBA" id="ARBA00005153"/>
    </source>
</evidence>
<evidence type="ECO:0000256" key="12">
    <source>
        <dbReference type="PROSITE-ProRule" id="PRU00886"/>
    </source>
</evidence>
<comment type="subunit">
    <text evidence="11">Homodimer.</text>
</comment>
<dbReference type="InterPro" id="IPR017926">
    <property type="entry name" value="GATASE"/>
</dbReference>
<keyword evidence="8 11" id="KW-0658">Purine biosynthesis</keyword>
<evidence type="ECO:0000313" key="15">
    <source>
        <dbReference type="Proteomes" id="UP000199423"/>
    </source>
</evidence>
<feature type="active site" evidence="11">
    <location>
        <position position="173"/>
    </location>
</feature>
<dbReference type="Proteomes" id="UP000199423">
    <property type="component" value="Unassembled WGS sequence"/>
</dbReference>
<dbReference type="SUPFAM" id="SSF54810">
    <property type="entry name" value="GMP synthetase C-terminal dimerisation domain"/>
    <property type="match status" value="1"/>
</dbReference>
<accession>A0A1I7NJM1</accession>
<dbReference type="InterPro" id="IPR025777">
    <property type="entry name" value="GMPS_ATP_PPase_dom"/>
</dbReference>
<evidence type="ECO:0000256" key="8">
    <source>
        <dbReference type="ARBA" id="ARBA00022755"/>
    </source>
</evidence>
<reference evidence="15" key="1">
    <citation type="submission" date="2016-10" db="EMBL/GenBank/DDBJ databases">
        <authorList>
            <person name="Varghese N."/>
            <person name="Submissions S."/>
        </authorList>
    </citation>
    <scope>NUCLEOTIDE SEQUENCE [LARGE SCALE GENOMIC DNA]</scope>
    <source>
        <strain evidence="15">DSM 1565</strain>
    </source>
</reference>
<feature type="active site" description="Nucleophile" evidence="11">
    <location>
        <position position="81"/>
    </location>
</feature>
<keyword evidence="15" id="KW-1185">Reference proteome</keyword>
<dbReference type="PANTHER" id="PTHR11922">
    <property type="entry name" value="GMP SYNTHASE-RELATED"/>
    <property type="match status" value="1"/>
</dbReference>
<comment type="function">
    <text evidence="1 11">Catalyzes the synthesis of GMP from XMP.</text>
</comment>
<dbReference type="HAMAP" id="MF_00344">
    <property type="entry name" value="GMP_synthase"/>
    <property type="match status" value="1"/>
</dbReference>
<dbReference type="FunFam" id="3.40.50.620:FF:000001">
    <property type="entry name" value="GMP synthase [glutamine-hydrolyzing]"/>
    <property type="match status" value="1"/>
</dbReference>
<dbReference type="InterPro" id="IPR029062">
    <property type="entry name" value="Class_I_gatase-like"/>
</dbReference>
<evidence type="ECO:0000256" key="9">
    <source>
        <dbReference type="ARBA" id="ARBA00022840"/>
    </source>
</evidence>
<keyword evidence="9 11" id="KW-0067">ATP-binding</keyword>
<evidence type="ECO:0000256" key="4">
    <source>
        <dbReference type="ARBA" id="ARBA00021562"/>
    </source>
</evidence>
<dbReference type="PROSITE" id="PS51553">
    <property type="entry name" value="GMPS_ATP_PPASE"/>
    <property type="match status" value="1"/>
</dbReference>
<dbReference type="FunFam" id="3.40.50.880:FF:000001">
    <property type="entry name" value="GMP synthase [glutamine-hydrolyzing]"/>
    <property type="match status" value="1"/>
</dbReference>
<feature type="binding site" evidence="12">
    <location>
        <begin position="225"/>
        <end position="231"/>
    </location>
    <ligand>
        <name>ATP</name>
        <dbReference type="ChEBI" id="CHEBI:30616"/>
    </ligand>
</feature>
<dbReference type="PROSITE" id="PS51273">
    <property type="entry name" value="GATASE_TYPE_1"/>
    <property type="match status" value="1"/>
</dbReference>
<dbReference type="SUPFAM" id="SSF52402">
    <property type="entry name" value="Adenine nucleotide alpha hydrolases-like"/>
    <property type="match status" value="1"/>
</dbReference>
<dbReference type="OrthoDB" id="9802219at2"/>
<dbReference type="EC" id="6.3.5.2" evidence="3 11"/>
<organism evidence="14 15">
    <name type="scientific">Hyphomicrobium facile</name>
    <dbReference type="NCBI Taxonomy" id="51670"/>
    <lineage>
        <taxon>Bacteria</taxon>
        <taxon>Pseudomonadati</taxon>
        <taxon>Pseudomonadota</taxon>
        <taxon>Alphaproteobacteria</taxon>
        <taxon>Hyphomicrobiales</taxon>
        <taxon>Hyphomicrobiaceae</taxon>
        <taxon>Hyphomicrobium</taxon>
    </lineage>
</organism>
<feature type="active site" evidence="11">
    <location>
        <position position="171"/>
    </location>
</feature>
<dbReference type="GO" id="GO:0005524">
    <property type="term" value="F:ATP binding"/>
    <property type="evidence" value="ECO:0007669"/>
    <property type="project" value="UniProtKB-UniRule"/>
</dbReference>
<dbReference type="FunFam" id="3.30.300.10:FF:000002">
    <property type="entry name" value="GMP synthase [glutamine-hydrolyzing]"/>
    <property type="match status" value="1"/>
</dbReference>
<dbReference type="PRINTS" id="PR00099">
    <property type="entry name" value="CPSGATASE"/>
</dbReference>
<dbReference type="Gene3D" id="3.40.50.880">
    <property type="match status" value="1"/>
</dbReference>
<keyword evidence="6 11" id="KW-0547">Nucleotide-binding</keyword>
<dbReference type="Pfam" id="PF02540">
    <property type="entry name" value="NAD_synthase"/>
    <property type="match status" value="1"/>
</dbReference>
<evidence type="ECO:0000256" key="5">
    <source>
        <dbReference type="ARBA" id="ARBA00022598"/>
    </source>
</evidence>
<keyword evidence="7 11" id="KW-0332">GMP biosynthesis</keyword>
<keyword evidence="5 11" id="KW-0436">Ligase</keyword>
<dbReference type="Gene3D" id="3.40.50.620">
    <property type="entry name" value="HUPs"/>
    <property type="match status" value="1"/>
</dbReference>
<protein>
    <recommendedName>
        <fullName evidence="4 11">GMP synthase [glutamine-hydrolyzing]</fullName>
        <ecNumber evidence="3 11">6.3.5.2</ecNumber>
    </recommendedName>
    <alternativeName>
        <fullName evidence="11">GMP synthetase</fullName>
    </alternativeName>
    <alternativeName>
        <fullName evidence="11">Glutamine amidotransferase</fullName>
    </alternativeName>
</protein>
<dbReference type="PRINTS" id="PR00096">
    <property type="entry name" value="GATASE"/>
</dbReference>
<dbReference type="InterPro" id="IPR001674">
    <property type="entry name" value="GMP_synth_C"/>
</dbReference>
<name>A0A1I7NJM1_9HYPH</name>
<dbReference type="InterPro" id="IPR004739">
    <property type="entry name" value="GMP_synth_GATase"/>
</dbReference>
<dbReference type="NCBIfam" id="NF000848">
    <property type="entry name" value="PRK00074.1"/>
    <property type="match status" value="1"/>
</dbReference>
<dbReference type="InterPro" id="IPR014729">
    <property type="entry name" value="Rossmann-like_a/b/a_fold"/>
</dbReference>
<dbReference type="Pfam" id="PF00117">
    <property type="entry name" value="GATase"/>
    <property type="match status" value="1"/>
</dbReference>
<dbReference type="Gene3D" id="3.30.300.10">
    <property type="match status" value="1"/>
</dbReference>
<dbReference type="EMBL" id="FPCH01000002">
    <property type="protein sequence ID" value="SFV34854.1"/>
    <property type="molecule type" value="Genomic_DNA"/>
</dbReference>
<dbReference type="AlphaFoldDB" id="A0A1I7NJM1"/>
<dbReference type="NCBIfam" id="TIGR00888">
    <property type="entry name" value="guaA_Nterm"/>
    <property type="match status" value="1"/>
</dbReference>
<dbReference type="STRING" id="51670.SAMN04488557_2440"/>
<dbReference type="InterPro" id="IPR022955">
    <property type="entry name" value="GMP_synthase"/>
</dbReference>
<dbReference type="GO" id="GO:0003921">
    <property type="term" value="F:GMP synthase activity"/>
    <property type="evidence" value="ECO:0007669"/>
    <property type="project" value="InterPro"/>
</dbReference>
<keyword evidence="10 11" id="KW-0315">Glutamine amidotransferase</keyword>
<dbReference type="GO" id="GO:0005829">
    <property type="term" value="C:cytosol"/>
    <property type="evidence" value="ECO:0007669"/>
    <property type="project" value="TreeGrafter"/>
</dbReference>
<comment type="pathway">
    <text evidence="2 11">Purine metabolism; GMP biosynthesis; GMP from XMP (L-Gln route): step 1/1.</text>
</comment>
<evidence type="ECO:0000313" key="14">
    <source>
        <dbReference type="EMBL" id="SFV34854.1"/>
    </source>
</evidence>
<evidence type="ECO:0000256" key="10">
    <source>
        <dbReference type="ARBA" id="ARBA00022962"/>
    </source>
</evidence>
<dbReference type="SUPFAM" id="SSF52317">
    <property type="entry name" value="Class I glutamine amidotransferase-like"/>
    <property type="match status" value="1"/>
</dbReference>
<dbReference type="PRINTS" id="PR00097">
    <property type="entry name" value="ANTSNTHASEII"/>
</dbReference>
<dbReference type="NCBIfam" id="TIGR00884">
    <property type="entry name" value="guaA_Cterm"/>
    <property type="match status" value="1"/>
</dbReference>
<dbReference type="CDD" id="cd01997">
    <property type="entry name" value="GMP_synthase_C"/>
    <property type="match status" value="1"/>
</dbReference>
<comment type="catalytic activity">
    <reaction evidence="11">
        <text>XMP + L-glutamine + ATP + H2O = GMP + L-glutamate + AMP + diphosphate + 2 H(+)</text>
        <dbReference type="Rhea" id="RHEA:11680"/>
        <dbReference type="ChEBI" id="CHEBI:15377"/>
        <dbReference type="ChEBI" id="CHEBI:15378"/>
        <dbReference type="ChEBI" id="CHEBI:29985"/>
        <dbReference type="ChEBI" id="CHEBI:30616"/>
        <dbReference type="ChEBI" id="CHEBI:33019"/>
        <dbReference type="ChEBI" id="CHEBI:57464"/>
        <dbReference type="ChEBI" id="CHEBI:58115"/>
        <dbReference type="ChEBI" id="CHEBI:58359"/>
        <dbReference type="ChEBI" id="CHEBI:456215"/>
        <dbReference type="EC" id="6.3.5.2"/>
    </reaction>
</comment>
<evidence type="ECO:0000256" key="1">
    <source>
        <dbReference type="ARBA" id="ARBA00002332"/>
    </source>
</evidence>
<dbReference type="CDD" id="cd01742">
    <property type="entry name" value="GATase1_GMP_Synthase"/>
    <property type="match status" value="1"/>
</dbReference>
<dbReference type="InterPro" id="IPR022310">
    <property type="entry name" value="NAD/GMP_synthase"/>
</dbReference>
<proteinExistence type="inferred from homology"/>
<sequence length="515" mass="56470">MTDAVLIIDFGSQVTQLIARRVREAGVYSEIHPFQNAAEAFAKLKPKAVILSGGPASVTEENSPRAPDAVFASGVPVFGICYGQQTMAEQLGGKVETGHDREFGRAFLSIETSSPLFDGAWAPGERHQVWMSHGDRVTRLPEGFKVIATSQNAPFAAVADEKRHFYAVQFHPEVVHTPDGAKLIANFVHKIAGLKSDWTMSAYRREMIAKIRRQVGKGRVICGLSGGVDSAVAAVLIHEAIGEQLTCVFVDHGLMRLGEADEVVGLFRDHYNIPLVHVDASEQFLKALEGVSDPETKRKTIGKHFIDVFEAEAKKIGGAEFLAQGTLYPDVIESVSFTGGPSVTIKSHHNVGGLPERMNMKLVEPLRELFKDEVRALGRELGLPEAFVGRHPFPGPGLAIRIPGEITREKLEILRKADAVYLDEIRRAGLYDAIWQAFAVLLPVRTVGVMGDGRTYDHVLGLRAVTSVDGMTADFYHFDMAFLGRVATRIINEVRGVNRVVYDVTSKPPGTIEWE</sequence>